<evidence type="ECO:0000259" key="2">
    <source>
        <dbReference type="Pfam" id="PF02657"/>
    </source>
</evidence>
<organism evidence="3 4">
    <name type="scientific">Salinimicrobium sediminis</name>
    <dbReference type="NCBI Taxonomy" id="1343891"/>
    <lineage>
        <taxon>Bacteria</taxon>
        <taxon>Pseudomonadati</taxon>
        <taxon>Bacteroidota</taxon>
        <taxon>Flavobacteriia</taxon>
        <taxon>Flavobacteriales</taxon>
        <taxon>Flavobacteriaceae</taxon>
        <taxon>Salinimicrobium</taxon>
    </lineage>
</organism>
<proteinExistence type="inferred from homology"/>
<comment type="similarity">
    <text evidence="1">Belongs to the SufE family.</text>
</comment>
<dbReference type="Proteomes" id="UP000219193">
    <property type="component" value="Unassembled WGS sequence"/>
</dbReference>
<dbReference type="AlphaFoldDB" id="A0A285X1D9"/>
<evidence type="ECO:0000313" key="4">
    <source>
        <dbReference type="Proteomes" id="UP000219193"/>
    </source>
</evidence>
<dbReference type="Gene3D" id="3.90.1010.10">
    <property type="match status" value="1"/>
</dbReference>
<feature type="domain" description="Fe-S metabolism associated" evidence="2">
    <location>
        <begin position="12"/>
        <end position="131"/>
    </location>
</feature>
<gene>
    <name evidence="3" type="ORF">SAMN06296241_0655</name>
</gene>
<dbReference type="PANTHER" id="PTHR43597">
    <property type="entry name" value="SULFUR ACCEPTOR PROTEIN CSDE"/>
    <property type="match status" value="1"/>
</dbReference>
<dbReference type="SUPFAM" id="SSF82649">
    <property type="entry name" value="SufE/NifU"/>
    <property type="match status" value="1"/>
</dbReference>
<evidence type="ECO:0000256" key="1">
    <source>
        <dbReference type="ARBA" id="ARBA00010282"/>
    </source>
</evidence>
<protein>
    <submittedName>
        <fullName evidence="3">Cysteine desulfuration protein SufE</fullName>
    </submittedName>
</protein>
<dbReference type="PANTHER" id="PTHR43597:SF5">
    <property type="entry name" value="SUFE-LIKE PROTEIN 2, CHLOROPLASTIC"/>
    <property type="match status" value="1"/>
</dbReference>
<dbReference type="Pfam" id="PF02657">
    <property type="entry name" value="SufE"/>
    <property type="match status" value="1"/>
</dbReference>
<keyword evidence="4" id="KW-1185">Reference proteome</keyword>
<evidence type="ECO:0000313" key="3">
    <source>
        <dbReference type="EMBL" id="SOC79135.1"/>
    </source>
</evidence>
<name>A0A285X1D9_9FLAO</name>
<dbReference type="EMBL" id="OCMF01000001">
    <property type="protein sequence ID" value="SOC79135.1"/>
    <property type="molecule type" value="Genomic_DNA"/>
</dbReference>
<dbReference type="InterPro" id="IPR003808">
    <property type="entry name" value="Fe-S_metab-assoc_dom"/>
</dbReference>
<accession>A0A285X1D9</accession>
<reference evidence="4" key="1">
    <citation type="submission" date="2017-09" db="EMBL/GenBank/DDBJ databases">
        <authorList>
            <person name="Varghese N."/>
            <person name="Submissions S."/>
        </authorList>
    </citation>
    <scope>NUCLEOTIDE SEQUENCE [LARGE SCALE GENOMIC DNA]</scope>
    <source>
        <strain evidence="4">CGMCC 1.12641</strain>
    </source>
</reference>
<sequence>MSNIKEIQNEIVDEFEMFDDWMQRYEHMIELGKSLPLIEDKYKIEDNLIKGCQSKVWVHAELQGDRLIFTADSDAIITKGIIAILIRAYSNQHPKDIIDADTAFIDEIGLKEHLSPTRANGLVSMIKQLKMYAVAYQTQLN</sequence>